<protein>
    <recommendedName>
        <fullName evidence="5">Secreted protein</fullName>
    </recommendedName>
</protein>
<evidence type="ECO:0000256" key="2">
    <source>
        <dbReference type="SAM" id="SignalP"/>
    </source>
</evidence>
<accession>A0ABV1WQK1</accession>
<evidence type="ECO:0000313" key="4">
    <source>
        <dbReference type="Proteomes" id="UP001474181"/>
    </source>
</evidence>
<sequence>MTKSRLSLKATLCMFVALLMAALWTQPANAYTWARRVTVYNASGLCVQGDAGIDHQRPGAFSGNLAYSVTYALKQGCGTGLNEPDGWAATRAIVFKWNGSGWDVCRTSAWKFGATGVNRWGPWGPEQSIDWGGWASCGAGFYGTQAAAYVWDGSAWRGGSVWSGFEQATPAGVARMRQPANSSAPAPHVKPPAVRPAARAAR</sequence>
<reference evidence="3 4" key="1">
    <citation type="submission" date="2024-06" db="EMBL/GenBank/DDBJ databases">
        <title>The Natural Products Discovery Center: Release of the First 8490 Sequenced Strains for Exploring Actinobacteria Biosynthetic Diversity.</title>
        <authorList>
            <person name="Kalkreuter E."/>
            <person name="Kautsar S.A."/>
            <person name="Yang D."/>
            <person name="Bader C.D."/>
            <person name="Teijaro C.N."/>
            <person name="Fluegel L."/>
            <person name="Davis C.M."/>
            <person name="Simpson J.R."/>
            <person name="Lauterbach L."/>
            <person name="Steele A.D."/>
            <person name="Gui C."/>
            <person name="Meng S."/>
            <person name="Li G."/>
            <person name="Viehrig K."/>
            <person name="Ye F."/>
            <person name="Su P."/>
            <person name="Kiefer A.F."/>
            <person name="Nichols A."/>
            <person name="Cepeda A.J."/>
            <person name="Yan W."/>
            <person name="Fan B."/>
            <person name="Jiang Y."/>
            <person name="Adhikari A."/>
            <person name="Zheng C.-J."/>
            <person name="Schuster L."/>
            <person name="Cowan T.M."/>
            <person name="Smanski M.J."/>
            <person name="Chevrette M.G."/>
            <person name="De Carvalho L.P.S."/>
            <person name="Shen B."/>
        </authorList>
    </citation>
    <scope>NUCLEOTIDE SEQUENCE [LARGE SCALE GENOMIC DNA]</scope>
    <source>
        <strain evidence="3 4">NPDC000234</strain>
    </source>
</reference>
<evidence type="ECO:0000256" key="1">
    <source>
        <dbReference type="SAM" id="MobiDB-lite"/>
    </source>
</evidence>
<evidence type="ECO:0000313" key="3">
    <source>
        <dbReference type="EMBL" id="MER7179142.1"/>
    </source>
</evidence>
<proteinExistence type="predicted"/>
<dbReference type="Proteomes" id="UP001474181">
    <property type="component" value="Unassembled WGS sequence"/>
</dbReference>
<name>A0ABV1WQK1_9ACTN</name>
<keyword evidence="4" id="KW-1185">Reference proteome</keyword>
<dbReference type="EMBL" id="JBEPEK010000031">
    <property type="protein sequence ID" value="MER7179142.1"/>
    <property type="molecule type" value="Genomic_DNA"/>
</dbReference>
<feature type="chain" id="PRO_5046710770" description="Secreted protein" evidence="2">
    <location>
        <begin position="31"/>
        <end position="202"/>
    </location>
</feature>
<feature type="signal peptide" evidence="2">
    <location>
        <begin position="1"/>
        <end position="30"/>
    </location>
</feature>
<keyword evidence="2" id="KW-0732">Signal</keyword>
<feature type="region of interest" description="Disordered" evidence="1">
    <location>
        <begin position="172"/>
        <end position="202"/>
    </location>
</feature>
<gene>
    <name evidence="3" type="ORF">ABT404_06625</name>
</gene>
<organism evidence="3 4">
    <name type="scientific">Streptomyces hyaluromycini</name>
    <dbReference type="NCBI Taxonomy" id="1377993"/>
    <lineage>
        <taxon>Bacteria</taxon>
        <taxon>Bacillati</taxon>
        <taxon>Actinomycetota</taxon>
        <taxon>Actinomycetes</taxon>
        <taxon>Kitasatosporales</taxon>
        <taxon>Streptomycetaceae</taxon>
        <taxon>Streptomyces</taxon>
    </lineage>
</organism>
<evidence type="ECO:0008006" key="5">
    <source>
        <dbReference type="Google" id="ProtNLM"/>
    </source>
</evidence>
<comment type="caution">
    <text evidence="3">The sequence shown here is derived from an EMBL/GenBank/DDBJ whole genome shotgun (WGS) entry which is preliminary data.</text>
</comment>
<dbReference type="RefSeq" id="WP_350778090.1">
    <property type="nucleotide sequence ID" value="NZ_JBEPEK010000031.1"/>
</dbReference>